<keyword evidence="2" id="KW-1185">Reference proteome</keyword>
<comment type="caution">
    <text evidence="1">The sequence shown here is derived from an EMBL/GenBank/DDBJ whole genome shotgun (WGS) entry which is preliminary data.</text>
</comment>
<gene>
    <name evidence="1" type="ORF">L1987_06755</name>
</gene>
<organism evidence="1 2">
    <name type="scientific">Smallanthus sonchifolius</name>
    <dbReference type="NCBI Taxonomy" id="185202"/>
    <lineage>
        <taxon>Eukaryota</taxon>
        <taxon>Viridiplantae</taxon>
        <taxon>Streptophyta</taxon>
        <taxon>Embryophyta</taxon>
        <taxon>Tracheophyta</taxon>
        <taxon>Spermatophyta</taxon>
        <taxon>Magnoliopsida</taxon>
        <taxon>eudicotyledons</taxon>
        <taxon>Gunneridae</taxon>
        <taxon>Pentapetalae</taxon>
        <taxon>asterids</taxon>
        <taxon>campanulids</taxon>
        <taxon>Asterales</taxon>
        <taxon>Asteraceae</taxon>
        <taxon>Asteroideae</taxon>
        <taxon>Heliantheae alliance</taxon>
        <taxon>Millerieae</taxon>
        <taxon>Smallanthus</taxon>
    </lineage>
</organism>
<reference evidence="2" key="1">
    <citation type="journal article" date="2022" name="Mol. Ecol. Resour.">
        <title>The genomes of chicory, endive, great burdock and yacon provide insights into Asteraceae palaeo-polyploidization history and plant inulin production.</title>
        <authorList>
            <person name="Fan W."/>
            <person name="Wang S."/>
            <person name="Wang H."/>
            <person name="Wang A."/>
            <person name="Jiang F."/>
            <person name="Liu H."/>
            <person name="Zhao H."/>
            <person name="Xu D."/>
            <person name="Zhang Y."/>
        </authorList>
    </citation>
    <scope>NUCLEOTIDE SEQUENCE [LARGE SCALE GENOMIC DNA]</scope>
    <source>
        <strain evidence="2">cv. Yunnan</strain>
    </source>
</reference>
<reference evidence="1 2" key="2">
    <citation type="journal article" date="2022" name="Mol. Ecol. Resour.">
        <title>The genomes of chicory, endive, great burdock and yacon provide insights into Asteraceae paleo-polyploidization history and plant inulin production.</title>
        <authorList>
            <person name="Fan W."/>
            <person name="Wang S."/>
            <person name="Wang H."/>
            <person name="Wang A."/>
            <person name="Jiang F."/>
            <person name="Liu H."/>
            <person name="Zhao H."/>
            <person name="Xu D."/>
            <person name="Zhang Y."/>
        </authorList>
    </citation>
    <scope>NUCLEOTIDE SEQUENCE [LARGE SCALE GENOMIC DNA]</scope>
    <source>
        <strain evidence="2">cv. Yunnan</strain>
        <tissue evidence="1">Leaves</tissue>
    </source>
</reference>
<dbReference type="EMBL" id="CM042019">
    <property type="protein sequence ID" value="KAI3825274.1"/>
    <property type="molecule type" value="Genomic_DNA"/>
</dbReference>
<accession>A0ACB9JZD2</accession>
<evidence type="ECO:0000313" key="1">
    <source>
        <dbReference type="EMBL" id="KAI3825274.1"/>
    </source>
</evidence>
<evidence type="ECO:0000313" key="2">
    <source>
        <dbReference type="Proteomes" id="UP001056120"/>
    </source>
</evidence>
<name>A0ACB9JZD2_9ASTR</name>
<protein>
    <submittedName>
        <fullName evidence="1">Uncharacterized protein</fullName>
    </submittedName>
</protein>
<proteinExistence type="predicted"/>
<dbReference type="Proteomes" id="UP001056120">
    <property type="component" value="Linkage Group LG02"/>
</dbReference>
<sequence length="109" mass="13351">MDWLDVSNLNVAKRELVGAIIFVSWWAIWRLQNDAVFMKDRSKDESLFDDVYFSFIRYSSRNNKHKRKWIEWLQNPLIYMFLLLLYIHMKKLLYFKSQELESSSKTPKH</sequence>